<evidence type="ECO:0000313" key="3">
    <source>
        <dbReference type="Proteomes" id="UP000025171"/>
    </source>
</evidence>
<comment type="caution">
    <text evidence="2">The sequence shown here is derived from an EMBL/GenBank/DDBJ whole genome shotgun (WGS) entry which is preliminary data.</text>
</comment>
<dbReference type="EMBL" id="ARYK01000004">
    <property type="protein sequence ID" value="KCZ92268.1"/>
    <property type="molecule type" value="Genomic_DNA"/>
</dbReference>
<dbReference type="OrthoDB" id="7620502at2"/>
<proteinExistence type="predicted"/>
<dbReference type="AlphaFoldDB" id="A0A059FP74"/>
<organism evidence="2 3">
    <name type="scientific">Hyphomonas johnsonii MHS-2</name>
    <dbReference type="NCBI Taxonomy" id="1280950"/>
    <lineage>
        <taxon>Bacteria</taxon>
        <taxon>Pseudomonadati</taxon>
        <taxon>Pseudomonadota</taxon>
        <taxon>Alphaproteobacteria</taxon>
        <taxon>Hyphomonadales</taxon>
        <taxon>Hyphomonadaceae</taxon>
        <taxon>Hyphomonas</taxon>
    </lineage>
</organism>
<feature type="compositionally biased region" description="Polar residues" evidence="1">
    <location>
        <begin position="1"/>
        <end position="13"/>
    </location>
</feature>
<feature type="compositionally biased region" description="Basic and acidic residues" evidence="1">
    <location>
        <begin position="40"/>
        <end position="55"/>
    </location>
</feature>
<gene>
    <name evidence="2" type="ORF">HJO_09544</name>
</gene>
<protein>
    <submittedName>
        <fullName evidence="2">Uncharacterized protein</fullName>
    </submittedName>
</protein>
<feature type="region of interest" description="Disordered" evidence="1">
    <location>
        <begin position="1"/>
        <end position="86"/>
    </location>
</feature>
<reference evidence="2 3" key="1">
    <citation type="journal article" date="2014" name="Antonie Van Leeuwenhoek">
        <title>Hyphomonas beringensis sp. nov. and Hyphomonas chukchiensis sp. nov., isolated from surface seawater of the Bering Sea and Chukchi Sea.</title>
        <authorList>
            <person name="Li C."/>
            <person name="Lai Q."/>
            <person name="Li G."/>
            <person name="Dong C."/>
            <person name="Wang J."/>
            <person name="Liao Y."/>
            <person name="Shao Z."/>
        </authorList>
    </citation>
    <scope>NUCLEOTIDE SEQUENCE [LARGE SCALE GENOMIC DNA]</scope>
    <source>
        <strain evidence="2 3">MHS-2</strain>
    </source>
</reference>
<dbReference type="RefSeq" id="WP_035616505.1">
    <property type="nucleotide sequence ID" value="NZ_ARYK01000004.1"/>
</dbReference>
<name>A0A059FP74_9PROT</name>
<keyword evidence="3" id="KW-1185">Reference proteome</keyword>
<accession>A0A059FP74</accession>
<evidence type="ECO:0000256" key="1">
    <source>
        <dbReference type="SAM" id="MobiDB-lite"/>
    </source>
</evidence>
<sequence length="86" mass="9433">MTRTTLPQEARPNTSREEAEQIETAARHRQQHMLPGEGPHAPEKDPQVDHCKGEDAPVILGPAPEPATYTDAPAAAKTDPEDRDEE</sequence>
<dbReference type="PATRIC" id="fig|1280950.3.peg.1909"/>
<evidence type="ECO:0000313" key="2">
    <source>
        <dbReference type="EMBL" id="KCZ92268.1"/>
    </source>
</evidence>
<dbReference type="Proteomes" id="UP000025171">
    <property type="component" value="Unassembled WGS sequence"/>
</dbReference>